<accession>A0A2H0UNR5</accession>
<dbReference type="InterPro" id="IPR011335">
    <property type="entry name" value="Restrct_endonuc-II-like"/>
</dbReference>
<dbReference type="PANTHER" id="PTHR11070:SF2">
    <property type="entry name" value="ATP-DEPENDENT DNA HELICASE SRS2"/>
    <property type="match status" value="1"/>
</dbReference>
<evidence type="ECO:0000256" key="2">
    <source>
        <dbReference type="ARBA" id="ARBA00022722"/>
    </source>
</evidence>
<dbReference type="Pfam" id="PF12705">
    <property type="entry name" value="PDDEXK_1"/>
    <property type="match status" value="1"/>
</dbReference>
<evidence type="ECO:0000256" key="11">
    <source>
        <dbReference type="ARBA" id="ARBA00023235"/>
    </source>
</evidence>
<evidence type="ECO:0000256" key="8">
    <source>
        <dbReference type="ARBA" id="ARBA00022840"/>
    </source>
</evidence>
<evidence type="ECO:0000256" key="13">
    <source>
        <dbReference type="ARBA" id="ARBA00034808"/>
    </source>
</evidence>
<dbReference type="InterPro" id="IPR013986">
    <property type="entry name" value="DExx_box_DNA_helicase_dom_sf"/>
</dbReference>
<feature type="domain" description="UvrD-like helicase ATP-binding" evidence="16">
    <location>
        <begin position="8"/>
        <end position="328"/>
    </location>
</feature>
<dbReference type="Proteomes" id="UP000230903">
    <property type="component" value="Unassembled WGS sequence"/>
</dbReference>
<dbReference type="CDD" id="cd17932">
    <property type="entry name" value="DEXQc_UvrD"/>
    <property type="match status" value="1"/>
</dbReference>
<reference evidence="19" key="1">
    <citation type="submission" date="2017-09" db="EMBL/GenBank/DDBJ databases">
        <title>Depth-based differentiation of microbial function through sediment-hosted aquifers and enrichment of novel symbionts in the deep terrestrial subsurface.</title>
        <authorList>
            <person name="Probst A.J."/>
            <person name="Ladd B."/>
            <person name="Jarett J.K."/>
            <person name="Geller-Mcgrath D.E."/>
            <person name="Sieber C.M.K."/>
            <person name="Emerson J.B."/>
            <person name="Anantharaman K."/>
            <person name="Thomas B.C."/>
            <person name="Malmstrom R."/>
            <person name="Stieglmeier M."/>
            <person name="Klingl A."/>
            <person name="Woyke T."/>
            <person name="Ryan C.M."/>
            <person name="Banfield J.F."/>
        </authorList>
    </citation>
    <scope>NUCLEOTIDE SEQUENCE [LARGE SCALE GENOMIC DNA]</scope>
</reference>
<dbReference type="AlphaFoldDB" id="A0A2H0UNR5"/>
<keyword evidence="5 15" id="KW-0378">Hydrolase</keyword>
<evidence type="ECO:0000256" key="14">
    <source>
        <dbReference type="ARBA" id="ARBA00048988"/>
    </source>
</evidence>
<evidence type="ECO:0000256" key="10">
    <source>
        <dbReference type="ARBA" id="ARBA00023204"/>
    </source>
</evidence>
<evidence type="ECO:0000256" key="9">
    <source>
        <dbReference type="ARBA" id="ARBA00023125"/>
    </source>
</evidence>
<protein>
    <recommendedName>
        <fullName evidence="13">DNA 3'-5' helicase</fullName>
        <ecNumber evidence="13">5.6.2.4</ecNumber>
    </recommendedName>
</protein>
<evidence type="ECO:0000256" key="1">
    <source>
        <dbReference type="ARBA" id="ARBA00009922"/>
    </source>
</evidence>
<dbReference type="SUPFAM" id="SSF52540">
    <property type="entry name" value="P-loop containing nucleoside triphosphate hydrolases"/>
    <property type="match status" value="1"/>
</dbReference>
<keyword evidence="10" id="KW-0234">DNA repair</keyword>
<proteinExistence type="inferred from homology"/>
<evidence type="ECO:0000256" key="7">
    <source>
        <dbReference type="ARBA" id="ARBA00022839"/>
    </source>
</evidence>
<evidence type="ECO:0000256" key="15">
    <source>
        <dbReference type="PROSITE-ProRule" id="PRU00560"/>
    </source>
</evidence>
<dbReference type="InterPro" id="IPR027417">
    <property type="entry name" value="P-loop_NTPase"/>
</dbReference>
<dbReference type="GO" id="GO:0043138">
    <property type="term" value="F:3'-5' DNA helicase activity"/>
    <property type="evidence" value="ECO:0007669"/>
    <property type="project" value="UniProtKB-EC"/>
</dbReference>
<dbReference type="SUPFAM" id="SSF52980">
    <property type="entry name" value="Restriction endonuclease-like"/>
    <property type="match status" value="1"/>
</dbReference>
<evidence type="ECO:0000259" key="16">
    <source>
        <dbReference type="PROSITE" id="PS51198"/>
    </source>
</evidence>
<dbReference type="Gene3D" id="1.10.486.10">
    <property type="entry name" value="PCRA, domain 4"/>
    <property type="match status" value="1"/>
</dbReference>
<keyword evidence="2" id="KW-0540">Nuclease</keyword>
<dbReference type="Pfam" id="PF13361">
    <property type="entry name" value="UvrD_C"/>
    <property type="match status" value="1"/>
</dbReference>
<dbReference type="InterPro" id="IPR014017">
    <property type="entry name" value="DNA_helicase_UvrD-like_C"/>
</dbReference>
<evidence type="ECO:0000313" key="18">
    <source>
        <dbReference type="EMBL" id="PIR88054.1"/>
    </source>
</evidence>
<dbReference type="Gene3D" id="3.90.320.10">
    <property type="match status" value="1"/>
</dbReference>
<dbReference type="Pfam" id="PF00580">
    <property type="entry name" value="UvrD-helicase"/>
    <property type="match status" value="1"/>
</dbReference>
<dbReference type="PROSITE" id="PS51217">
    <property type="entry name" value="UVRD_HELICASE_CTER"/>
    <property type="match status" value="1"/>
</dbReference>
<dbReference type="Gene3D" id="3.40.50.300">
    <property type="entry name" value="P-loop containing nucleotide triphosphate hydrolases"/>
    <property type="match status" value="2"/>
</dbReference>
<evidence type="ECO:0000256" key="4">
    <source>
        <dbReference type="ARBA" id="ARBA00022763"/>
    </source>
</evidence>
<comment type="caution">
    <text evidence="18">The sequence shown here is derived from an EMBL/GenBank/DDBJ whole genome shotgun (WGS) entry which is preliminary data.</text>
</comment>
<evidence type="ECO:0000256" key="12">
    <source>
        <dbReference type="ARBA" id="ARBA00034617"/>
    </source>
</evidence>
<dbReference type="InterPro" id="IPR000212">
    <property type="entry name" value="DNA_helicase_UvrD/REP"/>
</dbReference>
<keyword evidence="9" id="KW-0238">DNA-binding</keyword>
<evidence type="ECO:0000259" key="17">
    <source>
        <dbReference type="PROSITE" id="PS51217"/>
    </source>
</evidence>
<evidence type="ECO:0000256" key="5">
    <source>
        <dbReference type="ARBA" id="ARBA00022801"/>
    </source>
</evidence>
<organism evidence="18 19">
    <name type="scientific">Candidatus Harrisonbacteria bacterium CG10_big_fil_rev_8_21_14_0_10_45_28</name>
    <dbReference type="NCBI Taxonomy" id="1974586"/>
    <lineage>
        <taxon>Bacteria</taxon>
        <taxon>Candidatus Harrisoniibacteriota</taxon>
    </lineage>
</organism>
<comment type="catalytic activity">
    <reaction evidence="14">
        <text>ATP + H2O = ADP + phosphate + H(+)</text>
        <dbReference type="Rhea" id="RHEA:13065"/>
        <dbReference type="ChEBI" id="CHEBI:15377"/>
        <dbReference type="ChEBI" id="CHEBI:15378"/>
        <dbReference type="ChEBI" id="CHEBI:30616"/>
        <dbReference type="ChEBI" id="CHEBI:43474"/>
        <dbReference type="ChEBI" id="CHEBI:456216"/>
        <dbReference type="EC" id="5.6.2.4"/>
    </reaction>
</comment>
<comment type="catalytic activity">
    <reaction evidence="12">
        <text>Couples ATP hydrolysis with the unwinding of duplex DNA by translocating in the 3'-5' direction.</text>
        <dbReference type="EC" id="5.6.2.4"/>
    </reaction>
</comment>
<evidence type="ECO:0000313" key="19">
    <source>
        <dbReference type="Proteomes" id="UP000230903"/>
    </source>
</evidence>
<gene>
    <name evidence="18" type="ORF">COU10_01225</name>
</gene>
<evidence type="ECO:0000256" key="6">
    <source>
        <dbReference type="ARBA" id="ARBA00022806"/>
    </source>
</evidence>
<keyword evidence="8 15" id="KW-0067">ATP-binding</keyword>
<dbReference type="GO" id="GO:0004527">
    <property type="term" value="F:exonuclease activity"/>
    <property type="evidence" value="ECO:0007669"/>
    <property type="project" value="UniProtKB-KW"/>
</dbReference>
<evidence type="ECO:0000256" key="3">
    <source>
        <dbReference type="ARBA" id="ARBA00022741"/>
    </source>
</evidence>
<dbReference type="InterPro" id="IPR014016">
    <property type="entry name" value="UvrD-like_ATP-bd"/>
</dbReference>
<feature type="binding site" evidence="15">
    <location>
        <begin position="29"/>
        <end position="36"/>
    </location>
    <ligand>
        <name>ATP</name>
        <dbReference type="ChEBI" id="CHEBI:30616"/>
    </ligand>
</feature>
<dbReference type="EC" id="5.6.2.4" evidence="13"/>
<dbReference type="InterPro" id="IPR038726">
    <property type="entry name" value="PDDEXK_AddAB-type"/>
</dbReference>
<dbReference type="PROSITE" id="PS51198">
    <property type="entry name" value="UVRD_HELICASE_ATP_BIND"/>
    <property type="match status" value="1"/>
</dbReference>
<keyword evidence="6 15" id="KW-0347">Helicase</keyword>
<dbReference type="PANTHER" id="PTHR11070">
    <property type="entry name" value="UVRD / RECB / PCRA DNA HELICASE FAMILY MEMBER"/>
    <property type="match status" value="1"/>
</dbReference>
<name>A0A2H0UNR5_9BACT</name>
<comment type="similarity">
    <text evidence="1">Belongs to the helicase family. UvrD subfamily.</text>
</comment>
<feature type="domain" description="UvrD-like helicase C-terminal" evidence="17">
    <location>
        <begin position="329"/>
        <end position="603"/>
    </location>
</feature>
<dbReference type="Gene3D" id="1.10.10.160">
    <property type="match status" value="1"/>
</dbReference>
<keyword evidence="7" id="KW-0269">Exonuclease</keyword>
<dbReference type="EMBL" id="PFBC01000018">
    <property type="protein sequence ID" value="PIR88054.1"/>
    <property type="molecule type" value="Genomic_DNA"/>
</dbReference>
<keyword evidence="3 15" id="KW-0547">Nucleotide-binding</keyword>
<dbReference type="GO" id="GO:0000725">
    <property type="term" value="P:recombinational repair"/>
    <property type="evidence" value="ECO:0007669"/>
    <property type="project" value="TreeGrafter"/>
</dbReference>
<sequence>MNFDSEYKKLNKNQKLAVDTIEGPVMVIAGPGTGKTQILTLRIANILKETDADPENILAITFTESGVGAMRTRLANLIGPEAYSVNITTFHAFCNSIIQDFPESFNHIIGSSAIDELEQIKILEEVILDLKLTLLKPFGDVLHYLKAIRAGISDLKRENVSPTKFKEILTLEEKDFESIEDLYHDKGAFKGKMKTKYQAVEKQIAKNKELLTVYSEYQKVLREKKLYDFTDMIMEVVARLEKDSDLLYQLQERYQYVLVDEHQDTNNGQNRLLELLMNFHKNPNLFVVGDEKQAIFRFQGASLENFLYFKQIYAGARLISLKENYRSTQGILDGAYSLSPGVERVRLVSQNKVSKEKIKVASCKTSESENYFIVSRIKEQIKDGVDAGQIAVLYRDNKDALGLANMLEKLAVPFRVESDQNVFEDDDIEKLLTLFKTIGTFGSNDELARLLHADFLEIDALDIYKLIQKRDSDAYDLMRSSKKLEALEIKDSKKLNDLYQKIAGWRKLAEYQNVSSLFELVVRESGFLAYILGKQNSAEKLEKLNGLFDEVKKLVEKHRRFVLRDWLDYLRLLQDNDLLVRNVALNTGLDFRVSLMTVHKSKGREFDYVYISGVSSGHFGARRVKNLLKLPLAVFQLVRRVSGELDDESDERNLFYVGLTRAKKEAVISYALANQSGKEQLASQFILEIESKHMVEVDTKKYEDKFSKERDVIFGLGAGENKVSVDEADFIKRVFLERGLSVTGLNNYLECPWKWFYTNLLRIPEAKNKHMMYGTAVHAALQDVFDRVGKGEKITKQYLLDRFYLALDKEPVIEREYKELKDKGKKALGGYFDQYHGDWGRYKSVSEMHVPAVMLKVGKEEIRLNGKLDRVDFVGENEVRVIDYKTGKPKNRKELMGETKNANDPPRPTHRRAVAGNYYRQLVFYKLLLTYFQDGKYKMREGLIDFIEADDKGRYHVEVFAISDEEVKDLEFLIIKTAEEILSLEFWNARCEESGCNYCELRKDLPDGSL</sequence>
<dbReference type="GO" id="GO:0003677">
    <property type="term" value="F:DNA binding"/>
    <property type="evidence" value="ECO:0007669"/>
    <property type="project" value="UniProtKB-KW"/>
</dbReference>
<dbReference type="GO" id="GO:0005524">
    <property type="term" value="F:ATP binding"/>
    <property type="evidence" value="ECO:0007669"/>
    <property type="project" value="UniProtKB-UniRule"/>
</dbReference>
<keyword evidence="11" id="KW-0413">Isomerase</keyword>
<dbReference type="InterPro" id="IPR011604">
    <property type="entry name" value="PDDEXK-like_dom_sf"/>
</dbReference>
<keyword evidence="4" id="KW-0227">DNA damage</keyword>